<dbReference type="InterPro" id="IPR028359">
    <property type="entry name" value="UDP_ManNAc/GlcNAc_DH"/>
</dbReference>
<evidence type="ECO:0000256" key="2">
    <source>
        <dbReference type="ARBA" id="ARBA00023002"/>
    </source>
</evidence>
<dbReference type="InterPro" id="IPR008927">
    <property type="entry name" value="6-PGluconate_DH-like_C_sf"/>
</dbReference>
<protein>
    <submittedName>
        <fullName evidence="6">Nucleotide sugar dehydrogenase</fullName>
    </submittedName>
</protein>
<dbReference type="SUPFAM" id="SSF48179">
    <property type="entry name" value="6-phosphogluconate dehydrogenase C-terminal domain-like"/>
    <property type="match status" value="1"/>
</dbReference>
<dbReference type="Pfam" id="PF03720">
    <property type="entry name" value="UDPG_MGDP_dh_C"/>
    <property type="match status" value="1"/>
</dbReference>
<dbReference type="PANTHER" id="PTHR43491:SF2">
    <property type="entry name" value="UDP-N-ACETYL-D-MANNOSAMINE DEHYDROGENASE"/>
    <property type="match status" value="1"/>
</dbReference>
<dbReference type="Proteomes" id="UP000002186">
    <property type="component" value="Chromosome"/>
</dbReference>
<dbReference type="SUPFAM" id="SSF51735">
    <property type="entry name" value="NAD(P)-binding Rossmann-fold domains"/>
    <property type="match status" value="1"/>
</dbReference>
<dbReference type="STRING" id="85643.Tmz1t_1116"/>
<keyword evidence="2" id="KW-0560">Oxidoreductase</keyword>
<dbReference type="PIRSF" id="PIRSF000124">
    <property type="entry name" value="UDPglc_GDPman_dh"/>
    <property type="match status" value="1"/>
</dbReference>
<dbReference type="PIRSF" id="PIRSF500136">
    <property type="entry name" value="UDP_ManNAc_DH"/>
    <property type="match status" value="1"/>
</dbReference>
<reference evidence="6 7" key="2">
    <citation type="journal article" date="2012" name="Stand. Genomic Sci.">
        <title>Complete genome sequence of Thauera aminoaromatica strain MZ1T.</title>
        <authorList>
            <person name="Jiang K."/>
            <person name="Sanseverino J."/>
            <person name="Chauhan A."/>
            <person name="Lucas S."/>
            <person name="Copeland A."/>
            <person name="Lapidus A."/>
            <person name="Del Rio T.G."/>
            <person name="Dalin E."/>
            <person name="Tice H."/>
            <person name="Bruce D."/>
            <person name="Goodwin L."/>
            <person name="Pitluck S."/>
            <person name="Sims D."/>
            <person name="Brettin T."/>
            <person name="Detter J.C."/>
            <person name="Han C."/>
            <person name="Chang Y.J."/>
            <person name="Larimer F."/>
            <person name="Land M."/>
            <person name="Hauser L."/>
            <person name="Kyrpides N.C."/>
            <person name="Mikhailova N."/>
            <person name="Moser S."/>
            <person name="Jegier P."/>
            <person name="Close D."/>
            <person name="Debruyn J.M."/>
            <person name="Wang Y."/>
            <person name="Layton A.C."/>
            <person name="Allen M.S."/>
            <person name="Sayler G.S."/>
        </authorList>
    </citation>
    <scope>NUCLEOTIDE SEQUENCE [LARGE SCALE GENOMIC DNA]</scope>
    <source>
        <strain evidence="6 7">MZ1T</strain>
    </source>
</reference>
<dbReference type="GO" id="GO:0051287">
    <property type="term" value="F:NAD binding"/>
    <property type="evidence" value="ECO:0007669"/>
    <property type="project" value="InterPro"/>
</dbReference>
<comment type="similarity">
    <text evidence="1 4">Belongs to the UDP-glucose/GDP-mannose dehydrogenase family.</text>
</comment>
<dbReference type="Pfam" id="PF03721">
    <property type="entry name" value="UDPG_MGDP_dh_N"/>
    <property type="match status" value="1"/>
</dbReference>
<gene>
    <name evidence="6" type="ordered locus">Tmz1t_1116</name>
</gene>
<dbReference type="RefSeq" id="WP_012584860.1">
    <property type="nucleotide sequence ID" value="NC_011662.2"/>
</dbReference>
<organism evidence="6 7">
    <name type="scientific">Thauera aminoaromatica</name>
    <dbReference type="NCBI Taxonomy" id="164330"/>
    <lineage>
        <taxon>Bacteria</taxon>
        <taxon>Pseudomonadati</taxon>
        <taxon>Pseudomonadota</taxon>
        <taxon>Betaproteobacteria</taxon>
        <taxon>Rhodocyclales</taxon>
        <taxon>Zoogloeaceae</taxon>
        <taxon>Thauera</taxon>
    </lineage>
</organism>
<dbReference type="InterPro" id="IPR001732">
    <property type="entry name" value="UDP-Glc/GDP-Man_DH_N"/>
</dbReference>
<dbReference type="NCBIfam" id="NF011729">
    <property type="entry name" value="PRK15182.1"/>
    <property type="match status" value="1"/>
</dbReference>
<reference evidence="7" key="1">
    <citation type="submission" date="2009-05" db="EMBL/GenBank/DDBJ databases">
        <title>Complete sequence of chromosome of Thauera sp. MZ1T.</title>
        <authorList>
            <consortium name="US DOE Joint Genome Institute"/>
            <person name="Lucas S."/>
            <person name="Copeland A."/>
            <person name="Lapidus A."/>
            <person name="Glavina del Rio T."/>
            <person name="Dalin E."/>
            <person name="Tice H."/>
            <person name="Bruce D."/>
            <person name="Goodwin L."/>
            <person name="Pitluck S."/>
            <person name="Sims D."/>
            <person name="Brettin T."/>
            <person name="Detter J.C."/>
            <person name="Han C."/>
            <person name="Larimer F."/>
            <person name="Land M."/>
            <person name="Hauser L."/>
            <person name="Kyrpides N."/>
            <person name="Mikhailova N."/>
            <person name="Sayler G.S."/>
        </authorList>
    </citation>
    <scope>NUCLEOTIDE SEQUENCE [LARGE SCALE GENOMIC DNA]</scope>
    <source>
        <strain evidence="7">MZ1T</strain>
    </source>
</reference>
<dbReference type="InterPro" id="IPR014027">
    <property type="entry name" value="UDP-Glc/GDP-Man_DH_C"/>
</dbReference>
<dbReference type="NCBIfam" id="TIGR03026">
    <property type="entry name" value="NDP-sugDHase"/>
    <property type="match status" value="1"/>
</dbReference>
<dbReference type="InterPro" id="IPR036220">
    <property type="entry name" value="UDP-Glc/GDP-Man_DH_C_sf"/>
</dbReference>
<dbReference type="GO" id="GO:0016628">
    <property type="term" value="F:oxidoreductase activity, acting on the CH-CH group of donors, NAD or NADP as acceptor"/>
    <property type="evidence" value="ECO:0007669"/>
    <property type="project" value="InterPro"/>
</dbReference>
<sequence>MHTLDTLKLAIIGLGYVGLPLAVEFAKKRSVVGFDINQARIDALKTGHDATLEVSDEELREATGLQYSANLQDLAACNTFIVTVPTPIDEHKQPDLTPLVKASETIGKVLKKGDIVIYESTVYPGATEEDCVPVLEKFSGLKFNVDFYAGYSPERINPGDKEHRVSTIKKVTSGSTPEVAELVDQLYRQIIVVGTHKAESIKVAEAAKVIENTQRDVNIALINELAIIFNKMGIDTEAVLQAAGSKWNFLPFRPGLVGGHCIGVDPYYLTHKAQSIGYHPEIILAGRRLNDGMGAYVVSQLVKAMLKRRITVEGARVLVMGLTFKENCPDLRNTRIVDIVKELGEYNIQADVYDPWVDVAEAQHEYGLTPIDKPEPGAYDAIIVGVAHQQFKDMGAEAIRALGKPEHVVYDLKYVMPRNAADLRL</sequence>
<dbReference type="InterPro" id="IPR014026">
    <property type="entry name" value="UDP-Glc/GDP-Man_DH_dimer"/>
</dbReference>
<dbReference type="PANTHER" id="PTHR43491">
    <property type="entry name" value="UDP-N-ACETYL-D-MANNOSAMINE DEHYDROGENASE"/>
    <property type="match status" value="1"/>
</dbReference>
<dbReference type="HOGENOM" id="CLU_023810_3_1_4"/>
<dbReference type="InterPro" id="IPR017476">
    <property type="entry name" value="UDP-Glc/GDP-Man"/>
</dbReference>
<dbReference type="SUPFAM" id="SSF52413">
    <property type="entry name" value="UDP-glucose/GDP-mannose dehydrogenase C-terminal domain"/>
    <property type="match status" value="1"/>
</dbReference>
<keyword evidence="3" id="KW-0520">NAD</keyword>
<dbReference type="GO" id="GO:0016616">
    <property type="term" value="F:oxidoreductase activity, acting on the CH-OH group of donors, NAD or NADP as acceptor"/>
    <property type="evidence" value="ECO:0007669"/>
    <property type="project" value="InterPro"/>
</dbReference>
<evidence type="ECO:0000256" key="4">
    <source>
        <dbReference type="PIRNR" id="PIRNR000124"/>
    </source>
</evidence>
<dbReference type="AlphaFoldDB" id="C4ZJE2"/>
<dbReference type="Pfam" id="PF00984">
    <property type="entry name" value="UDPG_MGDP_dh"/>
    <property type="match status" value="1"/>
</dbReference>
<dbReference type="GO" id="GO:0000271">
    <property type="term" value="P:polysaccharide biosynthetic process"/>
    <property type="evidence" value="ECO:0007669"/>
    <property type="project" value="InterPro"/>
</dbReference>
<dbReference type="KEGG" id="tmz:Tmz1t_1116"/>
<proteinExistence type="inferred from homology"/>
<evidence type="ECO:0000313" key="7">
    <source>
        <dbReference type="Proteomes" id="UP000002186"/>
    </source>
</evidence>
<keyword evidence="7" id="KW-1185">Reference proteome</keyword>
<dbReference type="SMART" id="SM00984">
    <property type="entry name" value="UDPG_MGDP_dh_C"/>
    <property type="match status" value="1"/>
</dbReference>
<dbReference type="OrthoDB" id="9803238at2"/>
<dbReference type="EMBL" id="CP001281">
    <property type="protein sequence ID" value="ACK53875.1"/>
    <property type="molecule type" value="Genomic_DNA"/>
</dbReference>
<evidence type="ECO:0000256" key="3">
    <source>
        <dbReference type="ARBA" id="ARBA00023027"/>
    </source>
</evidence>
<name>C4ZJE2_THASP</name>
<dbReference type="Gene3D" id="3.40.50.720">
    <property type="entry name" value="NAD(P)-binding Rossmann-like Domain"/>
    <property type="match status" value="2"/>
</dbReference>
<accession>C4ZJE2</accession>
<evidence type="ECO:0000256" key="1">
    <source>
        <dbReference type="ARBA" id="ARBA00006601"/>
    </source>
</evidence>
<evidence type="ECO:0000313" key="6">
    <source>
        <dbReference type="EMBL" id="ACK53875.1"/>
    </source>
</evidence>
<dbReference type="eggNOG" id="COG0677">
    <property type="taxonomic scope" value="Bacteria"/>
</dbReference>
<dbReference type="InterPro" id="IPR036291">
    <property type="entry name" value="NAD(P)-bd_dom_sf"/>
</dbReference>
<evidence type="ECO:0000259" key="5">
    <source>
        <dbReference type="SMART" id="SM00984"/>
    </source>
</evidence>
<feature type="domain" description="UDP-glucose/GDP-mannose dehydrogenase C-terminal" evidence="5">
    <location>
        <begin position="318"/>
        <end position="418"/>
    </location>
</feature>